<feature type="region of interest" description="Disordered" evidence="1">
    <location>
        <begin position="103"/>
        <end position="122"/>
    </location>
</feature>
<name>A0A1E3PW33_LIPST</name>
<evidence type="ECO:0000256" key="1">
    <source>
        <dbReference type="SAM" id="MobiDB-lite"/>
    </source>
</evidence>
<dbReference type="Proteomes" id="UP000094385">
    <property type="component" value="Unassembled WGS sequence"/>
</dbReference>
<protein>
    <submittedName>
        <fullName evidence="2">Uncharacterized protein</fullName>
    </submittedName>
</protein>
<gene>
    <name evidence="2" type="ORF">LIPSTDRAFT_192669</name>
</gene>
<sequence>MKTPMCRSASPYPTGRHFGCDCDGCSEAFTIGHKHLQRIRSVHNCHPGKIYGSNNSGAKSQGMDRHQTHSSFFLHQIEESIRLSMQLRFTVLPSTGHTRSGFMGRWAQSSMTPDGDMRSHCF</sequence>
<reference evidence="2 3" key="1">
    <citation type="journal article" date="2016" name="Proc. Natl. Acad. Sci. U.S.A.">
        <title>Comparative genomics of biotechnologically important yeasts.</title>
        <authorList>
            <person name="Riley R."/>
            <person name="Haridas S."/>
            <person name="Wolfe K.H."/>
            <person name="Lopes M.R."/>
            <person name="Hittinger C.T."/>
            <person name="Goeker M."/>
            <person name="Salamov A.A."/>
            <person name="Wisecaver J.H."/>
            <person name="Long T.M."/>
            <person name="Calvey C.H."/>
            <person name="Aerts A.L."/>
            <person name="Barry K.W."/>
            <person name="Choi C."/>
            <person name="Clum A."/>
            <person name="Coughlan A.Y."/>
            <person name="Deshpande S."/>
            <person name="Douglass A.P."/>
            <person name="Hanson S.J."/>
            <person name="Klenk H.-P."/>
            <person name="LaButti K.M."/>
            <person name="Lapidus A."/>
            <person name="Lindquist E.A."/>
            <person name="Lipzen A.M."/>
            <person name="Meier-Kolthoff J.P."/>
            <person name="Ohm R.A."/>
            <person name="Otillar R.P."/>
            <person name="Pangilinan J.L."/>
            <person name="Peng Y."/>
            <person name="Rokas A."/>
            <person name="Rosa C.A."/>
            <person name="Scheuner C."/>
            <person name="Sibirny A.A."/>
            <person name="Slot J.C."/>
            <person name="Stielow J.B."/>
            <person name="Sun H."/>
            <person name="Kurtzman C.P."/>
            <person name="Blackwell M."/>
            <person name="Grigoriev I.V."/>
            <person name="Jeffries T.W."/>
        </authorList>
    </citation>
    <scope>NUCLEOTIDE SEQUENCE [LARGE SCALE GENOMIC DNA]</scope>
    <source>
        <strain evidence="2 3">NRRL Y-11557</strain>
    </source>
</reference>
<organism evidence="2 3">
    <name type="scientific">Lipomyces starkeyi NRRL Y-11557</name>
    <dbReference type="NCBI Taxonomy" id="675824"/>
    <lineage>
        <taxon>Eukaryota</taxon>
        <taxon>Fungi</taxon>
        <taxon>Dikarya</taxon>
        <taxon>Ascomycota</taxon>
        <taxon>Saccharomycotina</taxon>
        <taxon>Lipomycetes</taxon>
        <taxon>Lipomycetales</taxon>
        <taxon>Lipomycetaceae</taxon>
        <taxon>Lipomyces</taxon>
    </lineage>
</organism>
<keyword evidence="3" id="KW-1185">Reference proteome</keyword>
<dbReference type="EMBL" id="KV454303">
    <property type="protein sequence ID" value="ODQ69643.1"/>
    <property type="molecule type" value="Genomic_DNA"/>
</dbReference>
<evidence type="ECO:0000313" key="2">
    <source>
        <dbReference type="EMBL" id="ODQ69643.1"/>
    </source>
</evidence>
<evidence type="ECO:0000313" key="3">
    <source>
        <dbReference type="Proteomes" id="UP000094385"/>
    </source>
</evidence>
<accession>A0A1E3PW33</accession>
<dbReference type="AlphaFoldDB" id="A0A1E3PW33"/>
<proteinExistence type="predicted"/>